<accession>A0ABQ8RY88</accession>
<evidence type="ECO:0000313" key="2">
    <source>
        <dbReference type="Proteomes" id="UP001148838"/>
    </source>
</evidence>
<dbReference type="Proteomes" id="UP001148838">
    <property type="component" value="Unassembled WGS sequence"/>
</dbReference>
<keyword evidence="2" id="KW-1185">Reference proteome</keyword>
<protein>
    <submittedName>
        <fullName evidence="1">Uncharacterized protein</fullName>
    </submittedName>
</protein>
<comment type="caution">
    <text evidence="1">The sequence shown here is derived from an EMBL/GenBank/DDBJ whole genome shotgun (WGS) entry which is preliminary data.</text>
</comment>
<dbReference type="PANTHER" id="PTHR47326:SF1">
    <property type="entry name" value="HTH PSQ-TYPE DOMAIN-CONTAINING PROTEIN"/>
    <property type="match status" value="1"/>
</dbReference>
<name>A0ABQ8RY88_PERAM</name>
<organism evidence="1 2">
    <name type="scientific">Periplaneta americana</name>
    <name type="common">American cockroach</name>
    <name type="synonym">Blatta americana</name>
    <dbReference type="NCBI Taxonomy" id="6978"/>
    <lineage>
        <taxon>Eukaryota</taxon>
        <taxon>Metazoa</taxon>
        <taxon>Ecdysozoa</taxon>
        <taxon>Arthropoda</taxon>
        <taxon>Hexapoda</taxon>
        <taxon>Insecta</taxon>
        <taxon>Pterygota</taxon>
        <taxon>Neoptera</taxon>
        <taxon>Polyneoptera</taxon>
        <taxon>Dictyoptera</taxon>
        <taxon>Blattodea</taxon>
        <taxon>Blattoidea</taxon>
        <taxon>Blattidae</taxon>
        <taxon>Blattinae</taxon>
        <taxon>Periplaneta</taxon>
    </lineage>
</organism>
<proteinExistence type="predicted"/>
<gene>
    <name evidence="1" type="ORF">ANN_26472</name>
</gene>
<evidence type="ECO:0000313" key="1">
    <source>
        <dbReference type="EMBL" id="KAJ4426674.1"/>
    </source>
</evidence>
<dbReference type="PANTHER" id="PTHR47326">
    <property type="entry name" value="TRANSPOSABLE ELEMENT TC3 TRANSPOSASE-LIKE PROTEIN"/>
    <property type="match status" value="1"/>
</dbReference>
<dbReference type="EMBL" id="JAJSOF020000039">
    <property type="protein sequence ID" value="KAJ4426674.1"/>
    <property type="molecule type" value="Genomic_DNA"/>
</dbReference>
<sequence length="123" mass="14274">MFADHCDLRDKHLLNKTPPQTTQLLQGYQLLQNYIDMRKAVLCNTLFGFIKKRHTGDIVETAKMKFRDTLVLQQDGAPAHFALQVRRYLTFPNRWIGRRSADDQAPFAWPARSPDFITLDIAL</sequence>
<reference evidence="1 2" key="1">
    <citation type="journal article" date="2022" name="Allergy">
        <title>Genome assembly and annotation of Periplaneta americana reveal a comprehensive cockroach allergen profile.</title>
        <authorList>
            <person name="Wang L."/>
            <person name="Xiong Q."/>
            <person name="Saelim N."/>
            <person name="Wang L."/>
            <person name="Nong W."/>
            <person name="Wan A.T."/>
            <person name="Shi M."/>
            <person name="Liu X."/>
            <person name="Cao Q."/>
            <person name="Hui J.H.L."/>
            <person name="Sookrung N."/>
            <person name="Leung T.F."/>
            <person name="Tungtrongchitr A."/>
            <person name="Tsui S.K.W."/>
        </authorList>
    </citation>
    <scope>NUCLEOTIDE SEQUENCE [LARGE SCALE GENOMIC DNA]</scope>
    <source>
        <strain evidence="1">PWHHKU_190912</strain>
    </source>
</reference>
<dbReference type="Gene3D" id="3.30.420.10">
    <property type="entry name" value="Ribonuclease H-like superfamily/Ribonuclease H"/>
    <property type="match status" value="1"/>
</dbReference>
<dbReference type="InterPro" id="IPR036397">
    <property type="entry name" value="RNaseH_sf"/>
</dbReference>